<evidence type="ECO:0000313" key="2">
    <source>
        <dbReference type="Proteomes" id="UP000794436"/>
    </source>
</evidence>
<name>A0A8K1FMJ1_PYTOL</name>
<dbReference type="AlphaFoldDB" id="A0A8K1FMJ1"/>
<reference evidence="1" key="1">
    <citation type="submission" date="2019-03" db="EMBL/GenBank/DDBJ databases">
        <title>Long read genome sequence of the mycoparasitic Pythium oligandrum ATCC 38472 isolated from sugarbeet rhizosphere.</title>
        <authorList>
            <person name="Gaulin E."/>
        </authorList>
    </citation>
    <scope>NUCLEOTIDE SEQUENCE</scope>
    <source>
        <strain evidence="1">ATCC 38472_TT</strain>
    </source>
</reference>
<dbReference type="InterPro" id="IPR029063">
    <property type="entry name" value="SAM-dependent_MTases_sf"/>
</dbReference>
<protein>
    <submittedName>
        <fullName evidence="1">Uncharacterized protein</fullName>
    </submittedName>
</protein>
<evidence type="ECO:0000313" key="1">
    <source>
        <dbReference type="EMBL" id="TMW64922.1"/>
    </source>
</evidence>
<dbReference type="Gene3D" id="3.40.50.150">
    <property type="entry name" value="Vaccinia Virus protein VP39"/>
    <property type="match status" value="1"/>
</dbReference>
<organism evidence="1 2">
    <name type="scientific">Pythium oligandrum</name>
    <name type="common">Mycoparasitic fungus</name>
    <dbReference type="NCBI Taxonomy" id="41045"/>
    <lineage>
        <taxon>Eukaryota</taxon>
        <taxon>Sar</taxon>
        <taxon>Stramenopiles</taxon>
        <taxon>Oomycota</taxon>
        <taxon>Peronosporomycetes</taxon>
        <taxon>Pythiales</taxon>
        <taxon>Pythiaceae</taxon>
        <taxon>Pythium</taxon>
    </lineage>
</organism>
<sequence length="371" mass="42136">MHDVPSTNPAEWETCVFQMRQLRAAVEQVRYTTEDRDMEHLLLKHIALTRTRIDRILLARPANADGSRILQLRVLVERSKRILDSIIQNKGIMLPTISALREKRKRDITLEIDAVESLVKGSTAVSYTARRIRHDRVVVPRDDAQNLSGLIQHLRALEFSMGFREGLASALVMHQGQEEYSDDNYAYGSTPFDTWVKICSLPVLREAAQKHEDAQNPLLMGQACDDICRIRAPWVVLGSSTGSLVMFCAMLFQIPCVGVEILPFLHQIAVELQEKHSIPNCSFINADMLKVALNSPSIVILTSQCWDEDLYAQIQRKLARELHPGALVVDYRNGFLESPDFTLVSRVEGLRVSWTNTQTVFVYQRQDNPQT</sequence>
<proteinExistence type="predicted"/>
<dbReference type="Proteomes" id="UP000794436">
    <property type="component" value="Unassembled WGS sequence"/>
</dbReference>
<dbReference type="SUPFAM" id="SSF53335">
    <property type="entry name" value="S-adenosyl-L-methionine-dependent methyltransferases"/>
    <property type="match status" value="1"/>
</dbReference>
<keyword evidence="2" id="KW-1185">Reference proteome</keyword>
<dbReference type="OrthoDB" id="206420at2759"/>
<comment type="caution">
    <text evidence="1">The sequence shown here is derived from an EMBL/GenBank/DDBJ whole genome shotgun (WGS) entry which is preliminary data.</text>
</comment>
<dbReference type="EMBL" id="SPLM01000038">
    <property type="protein sequence ID" value="TMW64922.1"/>
    <property type="molecule type" value="Genomic_DNA"/>
</dbReference>
<gene>
    <name evidence="1" type="ORF">Poli38472_009089</name>
</gene>
<accession>A0A8K1FMJ1</accession>